<dbReference type="PANTHER" id="PTHR42693">
    <property type="entry name" value="ARYLSULFATASE FAMILY MEMBER"/>
    <property type="match status" value="1"/>
</dbReference>
<keyword evidence="4" id="KW-0378">Hydrolase</keyword>
<keyword evidence="5" id="KW-0106">Calcium</keyword>
<evidence type="ECO:0000256" key="2">
    <source>
        <dbReference type="ARBA" id="ARBA00008779"/>
    </source>
</evidence>
<dbReference type="GO" id="GO:0004065">
    <property type="term" value="F:arylsulfatase activity"/>
    <property type="evidence" value="ECO:0007669"/>
    <property type="project" value="TreeGrafter"/>
</dbReference>
<evidence type="ECO:0000256" key="3">
    <source>
        <dbReference type="ARBA" id="ARBA00022723"/>
    </source>
</evidence>
<feature type="transmembrane region" description="Helical" evidence="6">
    <location>
        <begin position="217"/>
        <end position="237"/>
    </location>
</feature>
<dbReference type="PROSITE" id="PS00523">
    <property type="entry name" value="SULFATASE_1"/>
    <property type="match status" value="1"/>
</dbReference>
<protein>
    <submittedName>
        <fullName evidence="10">Steryl-sulfatase-like</fullName>
    </submittedName>
</protein>
<keyword evidence="9" id="KW-1185">Reference proteome</keyword>
<accession>A0A8B7XRH2</accession>
<dbReference type="InterPro" id="IPR024607">
    <property type="entry name" value="Sulfatase_CS"/>
</dbReference>
<feature type="transmembrane region" description="Helical" evidence="6">
    <location>
        <begin position="191"/>
        <end position="210"/>
    </location>
</feature>
<evidence type="ECO:0000313" key="10">
    <source>
        <dbReference type="RefSeq" id="XP_022082581.1"/>
    </source>
</evidence>
<evidence type="ECO:0000256" key="5">
    <source>
        <dbReference type="ARBA" id="ARBA00022837"/>
    </source>
</evidence>
<feature type="signal peptide" evidence="7">
    <location>
        <begin position="1"/>
        <end position="19"/>
    </location>
</feature>
<dbReference type="OrthoDB" id="103349at2759"/>
<keyword evidence="6" id="KW-0812">Transmembrane</keyword>
<evidence type="ECO:0000256" key="7">
    <source>
        <dbReference type="SAM" id="SignalP"/>
    </source>
</evidence>
<dbReference type="InterPro" id="IPR000917">
    <property type="entry name" value="Sulfatase_N"/>
</dbReference>
<reference evidence="10" key="1">
    <citation type="submission" date="2025-08" db="UniProtKB">
        <authorList>
            <consortium name="RefSeq"/>
        </authorList>
    </citation>
    <scope>IDENTIFICATION</scope>
</reference>
<dbReference type="OMA" id="PPNIVMF"/>
<sequence>MNTNMVMLILYFLVHLSVSQKKLTDKPPNIVMFLVDDLGYGDLGCYGNGTVKTPNVDRVAAEGVRFTRMYSHATCTPSRASLLTGRLPVRQGLMKGSILPFDVLISASSDAGLPHDETTIAEILQSSGYATAMFGKWHLGLGRNRRFLPIEHGFEYFIGTLFSHGRPCTEKYSGIINPPFFAKFVLTFNKVWMTVLFGILYLCLAGISSFKMTAIMLTLEVLFCVMLYLYFYTLTALNPRTCILLRNQDIVEQPYHYENLTLTYTAEALSFMSKSYEAGYPFFAYIAYNRMHPPVFVSTSFKNISGRGVYQDGLMELDWSIGKITNFLIDKELNNNTLVILLSDNGPEIYRPGTGSILPTEVRGSAGAVINNHGETVYLRGQKTNNWEGGIRVPGIIKWTGRIQKGRTINVTASLMDILPTVLDLVGIPYSGLLERCLLVMPENRHNSEKAVAYPIEHDDEAWCLPLRQFQQLAI</sequence>
<organism evidence="9 10">
    <name type="scientific">Acanthaster planci</name>
    <name type="common">Crown-of-thorns starfish</name>
    <dbReference type="NCBI Taxonomy" id="133434"/>
    <lineage>
        <taxon>Eukaryota</taxon>
        <taxon>Metazoa</taxon>
        <taxon>Echinodermata</taxon>
        <taxon>Eleutherozoa</taxon>
        <taxon>Asterozoa</taxon>
        <taxon>Asteroidea</taxon>
        <taxon>Valvatacea</taxon>
        <taxon>Valvatida</taxon>
        <taxon>Acanthasteridae</taxon>
        <taxon>Acanthaster</taxon>
    </lineage>
</organism>
<dbReference type="SUPFAM" id="SSF53649">
    <property type="entry name" value="Alkaline phosphatase-like"/>
    <property type="match status" value="1"/>
</dbReference>
<feature type="chain" id="PRO_5034310074" evidence="7">
    <location>
        <begin position="20"/>
        <end position="475"/>
    </location>
</feature>
<keyword evidence="3" id="KW-0479">Metal-binding</keyword>
<dbReference type="Gene3D" id="3.40.720.10">
    <property type="entry name" value="Alkaline Phosphatase, subunit A"/>
    <property type="match status" value="2"/>
</dbReference>
<dbReference type="InterPro" id="IPR050738">
    <property type="entry name" value="Sulfatase"/>
</dbReference>
<comment type="similarity">
    <text evidence="2">Belongs to the sulfatase family.</text>
</comment>
<name>A0A8B7XRH2_ACAPL</name>
<dbReference type="AlphaFoldDB" id="A0A8B7XRH2"/>
<dbReference type="Pfam" id="PF00884">
    <property type="entry name" value="Sulfatase"/>
    <property type="match status" value="1"/>
</dbReference>
<dbReference type="RefSeq" id="XP_022082581.1">
    <property type="nucleotide sequence ID" value="XM_022226889.1"/>
</dbReference>
<keyword evidence="6" id="KW-0472">Membrane</keyword>
<dbReference type="PANTHER" id="PTHR42693:SF33">
    <property type="entry name" value="ARYLSULFATASE"/>
    <property type="match status" value="1"/>
</dbReference>
<dbReference type="Proteomes" id="UP000694845">
    <property type="component" value="Unplaced"/>
</dbReference>
<gene>
    <name evidence="10" type="primary">LOC110974921</name>
</gene>
<evidence type="ECO:0000256" key="6">
    <source>
        <dbReference type="SAM" id="Phobius"/>
    </source>
</evidence>
<dbReference type="GeneID" id="110974921"/>
<evidence type="ECO:0000256" key="1">
    <source>
        <dbReference type="ARBA" id="ARBA00001913"/>
    </source>
</evidence>
<keyword evidence="7" id="KW-0732">Signal</keyword>
<evidence type="ECO:0000259" key="8">
    <source>
        <dbReference type="Pfam" id="PF00884"/>
    </source>
</evidence>
<proteinExistence type="inferred from homology"/>
<evidence type="ECO:0000256" key="4">
    <source>
        <dbReference type="ARBA" id="ARBA00022801"/>
    </source>
</evidence>
<keyword evidence="6" id="KW-1133">Transmembrane helix</keyword>
<dbReference type="KEGG" id="aplc:110974921"/>
<evidence type="ECO:0000313" key="9">
    <source>
        <dbReference type="Proteomes" id="UP000694845"/>
    </source>
</evidence>
<dbReference type="InterPro" id="IPR017850">
    <property type="entry name" value="Alkaline_phosphatase_core_sf"/>
</dbReference>
<dbReference type="GO" id="GO:0046872">
    <property type="term" value="F:metal ion binding"/>
    <property type="evidence" value="ECO:0007669"/>
    <property type="project" value="UniProtKB-KW"/>
</dbReference>
<feature type="domain" description="Sulfatase N-terminal" evidence="8">
    <location>
        <begin position="28"/>
        <end position="428"/>
    </location>
</feature>
<comment type="cofactor">
    <cofactor evidence="1">
        <name>Ca(2+)</name>
        <dbReference type="ChEBI" id="CHEBI:29108"/>
    </cofactor>
</comment>